<dbReference type="InterPro" id="IPR000055">
    <property type="entry name" value="Restrct_endonuc_typeI_TRD"/>
</dbReference>
<dbReference type="InterPro" id="IPR052021">
    <property type="entry name" value="Type-I_RS_S_subunit"/>
</dbReference>
<dbReference type="GO" id="GO:0009035">
    <property type="term" value="F:type I site-specific deoxyribonuclease activity"/>
    <property type="evidence" value="ECO:0007669"/>
    <property type="project" value="UniProtKB-EC"/>
</dbReference>
<dbReference type="Proteomes" id="UP000550401">
    <property type="component" value="Unassembled WGS sequence"/>
</dbReference>
<dbReference type="GO" id="GO:0009307">
    <property type="term" value="P:DNA restriction-modification system"/>
    <property type="evidence" value="ECO:0007669"/>
    <property type="project" value="UniProtKB-KW"/>
</dbReference>
<name>A0A839ERM4_9GAMM</name>
<accession>A0A839ERM4</accession>
<proteinExistence type="inferred from homology"/>
<evidence type="ECO:0000259" key="4">
    <source>
        <dbReference type="Pfam" id="PF01420"/>
    </source>
</evidence>
<keyword evidence="6" id="KW-1185">Reference proteome</keyword>
<dbReference type="EC" id="3.1.21.3" evidence="5"/>
<evidence type="ECO:0000256" key="2">
    <source>
        <dbReference type="ARBA" id="ARBA00022747"/>
    </source>
</evidence>
<keyword evidence="3" id="KW-0238">DNA-binding</keyword>
<dbReference type="EMBL" id="JACGXL010000001">
    <property type="protein sequence ID" value="MBA8886405.1"/>
    <property type="molecule type" value="Genomic_DNA"/>
</dbReference>
<dbReference type="RefSeq" id="WP_182529489.1">
    <property type="nucleotide sequence ID" value="NZ_JACGXL010000001.1"/>
</dbReference>
<dbReference type="PANTHER" id="PTHR30408:SF12">
    <property type="entry name" value="TYPE I RESTRICTION ENZYME MJAVIII SPECIFICITY SUBUNIT"/>
    <property type="match status" value="1"/>
</dbReference>
<sequence length="646" mass="71972">MTLPETWTQTTIRSVVADLQPGFAQKPGEEDEGTTPQIRTHNVTPNGKISLEGIKHITASERELARYSLAVGDVVFNNTNSEEWVGKTAVFDQEGDYVFSNHMTRLLVREDLVRPAYLAAYLQLLWSIGYSKTRAKRWVSQAGIESDTLAAFKIPLPTLPEQQRIVDVLQQADESRQANDRRRYLDQMIKAALDRLVLGCDEGKWEHLGSLVETRYGTSVSADATADTGVPVLRIPNVMGGEVDVDDMKYVELKQAELGRLSLTTSDVLIVRSNGNPEYVGRSAPITEDACQSVIVYASYLIRLRTDPDRLLPEYLSAFLNSAYGRAAMRNAIRTTAGQSNLSGENLAKVRLPVPDLAEQDRFRRLWLQVREIRRLITKSEDAAIALRSALSIHALSGDLTAQWREHHAEALAEAALSRDQLLRERGAKMAFSTTITATPSVLTSLTVRAARHWLLGELSEFQRQVLTAFTAYCQTSGEPLLVEDPDVFARFCDDMAVTERLQVFGASHGNRIRRTLSQLAALGFIAKVTLPKVDQESGERDYLKAFRPLREDEFTRLVDLQALRKGLSADVELDHYYLQAQLDYETSERAGAGGMFQVISIEDDEGKDYTHLVDQGRHYASLDALKNDLASALDVAATQVDLEAV</sequence>
<dbReference type="GO" id="GO:0003677">
    <property type="term" value="F:DNA binding"/>
    <property type="evidence" value="ECO:0007669"/>
    <property type="project" value="UniProtKB-KW"/>
</dbReference>
<dbReference type="Gene3D" id="3.90.220.20">
    <property type="entry name" value="DNA methylase specificity domains"/>
    <property type="match status" value="2"/>
</dbReference>
<dbReference type="SUPFAM" id="SSF116734">
    <property type="entry name" value="DNA methylase specificity domain"/>
    <property type="match status" value="2"/>
</dbReference>
<feature type="domain" description="Type I restriction modification DNA specificity" evidence="4">
    <location>
        <begin position="29"/>
        <end position="174"/>
    </location>
</feature>
<dbReference type="CDD" id="cd17526">
    <property type="entry name" value="RMtype1_S_Cje2232P-TRD2-CR2_like"/>
    <property type="match status" value="1"/>
</dbReference>
<evidence type="ECO:0000256" key="3">
    <source>
        <dbReference type="ARBA" id="ARBA00023125"/>
    </source>
</evidence>
<dbReference type="Pfam" id="PF01420">
    <property type="entry name" value="Methylase_S"/>
    <property type="match status" value="1"/>
</dbReference>
<organism evidence="5 6">
    <name type="scientific">Dokdonella fugitiva</name>
    <dbReference type="NCBI Taxonomy" id="328517"/>
    <lineage>
        <taxon>Bacteria</taxon>
        <taxon>Pseudomonadati</taxon>
        <taxon>Pseudomonadota</taxon>
        <taxon>Gammaproteobacteria</taxon>
        <taxon>Lysobacterales</taxon>
        <taxon>Rhodanobacteraceae</taxon>
        <taxon>Dokdonella</taxon>
    </lineage>
</organism>
<keyword evidence="5" id="KW-0378">Hydrolase</keyword>
<dbReference type="AlphaFoldDB" id="A0A839ERM4"/>
<dbReference type="PANTHER" id="PTHR30408">
    <property type="entry name" value="TYPE-1 RESTRICTION ENZYME ECOKI SPECIFICITY PROTEIN"/>
    <property type="match status" value="1"/>
</dbReference>
<evidence type="ECO:0000313" key="5">
    <source>
        <dbReference type="EMBL" id="MBA8886405.1"/>
    </source>
</evidence>
<dbReference type="InterPro" id="IPR044946">
    <property type="entry name" value="Restrct_endonuc_typeI_TRD_sf"/>
</dbReference>
<evidence type="ECO:0000256" key="1">
    <source>
        <dbReference type="ARBA" id="ARBA00010923"/>
    </source>
</evidence>
<keyword evidence="2" id="KW-0680">Restriction system</keyword>
<protein>
    <submittedName>
        <fullName evidence="5">Type I restriction enzyme S subunit</fullName>
        <ecNumber evidence="5">3.1.21.3</ecNumber>
    </submittedName>
</protein>
<gene>
    <name evidence="5" type="ORF">FHW12_000596</name>
</gene>
<dbReference type="CDD" id="cd17517">
    <property type="entry name" value="RMtype1_S_EcoKI_StySPI-TRD2-CR2_like"/>
    <property type="match status" value="1"/>
</dbReference>
<comment type="similarity">
    <text evidence="1">Belongs to the type-I restriction system S methylase family.</text>
</comment>
<evidence type="ECO:0000313" key="6">
    <source>
        <dbReference type="Proteomes" id="UP000550401"/>
    </source>
</evidence>
<reference evidence="5 6" key="1">
    <citation type="submission" date="2020-07" db="EMBL/GenBank/DDBJ databases">
        <title>Genomic Encyclopedia of Type Strains, Phase IV (KMG-V): Genome sequencing to study the core and pangenomes of soil and plant-associated prokaryotes.</title>
        <authorList>
            <person name="Whitman W."/>
        </authorList>
    </citation>
    <scope>NUCLEOTIDE SEQUENCE [LARGE SCALE GENOMIC DNA]</scope>
    <source>
        <strain evidence="5 6">RH2WT43</strain>
    </source>
</reference>
<comment type="caution">
    <text evidence="5">The sequence shown here is derived from an EMBL/GenBank/DDBJ whole genome shotgun (WGS) entry which is preliminary data.</text>
</comment>